<evidence type="ECO:0000313" key="5">
    <source>
        <dbReference type="EMBL" id="JAE22044.1"/>
    </source>
</evidence>
<dbReference type="InterPro" id="IPR003959">
    <property type="entry name" value="ATPase_AAA_core"/>
</dbReference>
<accession>A0A0A9GF24</accession>
<proteinExistence type="inferred from homology"/>
<evidence type="ECO:0000256" key="3">
    <source>
        <dbReference type="RuleBase" id="RU003651"/>
    </source>
</evidence>
<reference evidence="5" key="2">
    <citation type="journal article" date="2015" name="Data Brief">
        <title>Shoot transcriptome of the giant reed, Arundo donax.</title>
        <authorList>
            <person name="Barrero R.A."/>
            <person name="Guerrero F.D."/>
            <person name="Moolhuijzen P."/>
            <person name="Goolsby J.A."/>
            <person name="Tidwell J."/>
            <person name="Bellgard S.E."/>
            <person name="Bellgard M.I."/>
        </authorList>
    </citation>
    <scope>NUCLEOTIDE SEQUENCE</scope>
    <source>
        <tissue evidence="5">Shoot tissue taken approximately 20 cm above the soil surface</tissue>
    </source>
</reference>
<dbReference type="Gene3D" id="1.10.8.60">
    <property type="match status" value="1"/>
</dbReference>
<dbReference type="GO" id="GO:0016887">
    <property type="term" value="F:ATP hydrolysis activity"/>
    <property type="evidence" value="ECO:0007669"/>
    <property type="project" value="InterPro"/>
</dbReference>
<keyword evidence="2 3" id="KW-0067">ATP-binding</keyword>
<evidence type="ECO:0000256" key="1">
    <source>
        <dbReference type="ARBA" id="ARBA00022741"/>
    </source>
</evidence>
<reference evidence="5" key="1">
    <citation type="submission" date="2014-09" db="EMBL/GenBank/DDBJ databases">
        <authorList>
            <person name="Magalhaes I.L.F."/>
            <person name="Oliveira U."/>
            <person name="Santos F.R."/>
            <person name="Vidigal T.H.D.A."/>
            <person name="Brescovit A.D."/>
            <person name="Santos A.J."/>
        </authorList>
    </citation>
    <scope>NUCLEOTIDE SEQUENCE</scope>
    <source>
        <tissue evidence="5">Shoot tissue taken approximately 20 cm above the soil surface</tissue>
    </source>
</reference>
<comment type="similarity">
    <text evidence="3">Belongs to the AAA ATPase family.</text>
</comment>
<protein>
    <submittedName>
        <fullName evidence="5">CIP111</fullName>
    </submittedName>
</protein>
<organism evidence="5">
    <name type="scientific">Arundo donax</name>
    <name type="common">Giant reed</name>
    <name type="synonym">Donax arundinaceus</name>
    <dbReference type="NCBI Taxonomy" id="35708"/>
    <lineage>
        <taxon>Eukaryota</taxon>
        <taxon>Viridiplantae</taxon>
        <taxon>Streptophyta</taxon>
        <taxon>Embryophyta</taxon>
        <taxon>Tracheophyta</taxon>
        <taxon>Spermatophyta</taxon>
        <taxon>Magnoliopsida</taxon>
        <taxon>Liliopsida</taxon>
        <taxon>Poales</taxon>
        <taxon>Poaceae</taxon>
        <taxon>PACMAD clade</taxon>
        <taxon>Arundinoideae</taxon>
        <taxon>Arundineae</taxon>
        <taxon>Arundo</taxon>
    </lineage>
</organism>
<feature type="domain" description="ATPase AAA-type core" evidence="4">
    <location>
        <begin position="2"/>
        <end position="38"/>
    </location>
</feature>
<dbReference type="PROSITE" id="PS00674">
    <property type="entry name" value="AAA"/>
    <property type="match status" value="1"/>
</dbReference>
<dbReference type="GO" id="GO:0009507">
    <property type="term" value="C:chloroplast"/>
    <property type="evidence" value="ECO:0007669"/>
    <property type="project" value="TreeGrafter"/>
</dbReference>
<name>A0A0A9GF24_ARUDO</name>
<dbReference type="InterPro" id="IPR050168">
    <property type="entry name" value="AAA_ATPase_domain"/>
</dbReference>
<evidence type="ECO:0000256" key="2">
    <source>
        <dbReference type="ARBA" id="ARBA00022840"/>
    </source>
</evidence>
<dbReference type="InterPro" id="IPR003960">
    <property type="entry name" value="ATPase_AAA_CS"/>
</dbReference>
<dbReference type="AlphaFoldDB" id="A0A0A9GF24"/>
<dbReference type="InterPro" id="IPR027417">
    <property type="entry name" value="P-loop_NTPase"/>
</dbReference>
<dbReference type="EMBL" id="GBRH01175852">
    <property type="protein sequence ID" value="JAE22044.1"/>
    <property type="molecule type" value="Transcribed_RNA"/>
</dbReference>
<dbReference type="Gene3D" id="3.40.50.300">
    <property type="entry name" value="P-loop containing nucleotide triphosphate hydrolases"/>
    <property type="match status" value="1"/>
</dbReference>
<sequence length="58" mass="6774">MEMDGLDRRIGVIAATNRPDKIDHALLRPGRFDRLLDVQPSCEDDRVDIFRIHILTWT</sequence>
<dbReference type="SUPFAM" id="SSF52540">
    <property type="entry name" value="P-loop containing nucleoside triphosphate hydrolases"/>
    <property type="match status" value="1"/>
</dbReference>
<dbReference type="PANTHER" id="PTHR23077">
    <property type="entry name" value="AAA-FAMILY ATPASE"/>
    <property type="match status" value="1"/>
</dbReference>
<keyword evidence="1 3" id="KW-0547">Nucleotide-binding</keyword>
<dbReference type="Pfam" id="PF00004">
    <property type="entry name" value="AAA"/>
    <property type="match status" value="1"/>
</dbReference>
<evidence type="ECO:0000259" key="4">
    <source>
        <dbReference type="Pfam" id="PF00004"/>
    </source>
</evidence>
<dbReference type="GO" id="GO:0005524">
    <property type="term" value="F:ATP binding"/>
    <property type="evidence" value="ECO:0007669"/>
    <property type="project" value="UniProtKB-KW"/>
</dbReference>
<dbReference type="PANTHER" id="PTHR23077:SF27">
    <property type="entry name" value="ATPASE FAMILY GENE 2 PROTEIN HOMOLOG A"/>
    <property type="match status" value="1"/>
</dbReference>